<dbReference type="PROSITE" id="PS51158">
    <property type="entry name" value="ALPHA_KINASE"/>
    <property type="match status" value="1"/>
</dbReference>
<dbReference type="Proteomes" id="UP001150266">
    <property type="component" value="Unassembled WGS sequence"/>
</dbReference>
<name>A0A9W9DM98_9AGAR</name>
<keyword evidence="6" id="KW-1185">Reference proteome</keyword>
<keyword evidence="3" id="KW-0418">Kinase</keyword>
<dbReference type="GO" id="GO:0004674">
    <property type="term" value="F:protein serine/threonine kinase activity"/>
    <property type="evidence" value="ECO:0007669"/>
    <property type="project" value="UniProtKB-KW"/>
</dbReference>
<dbReference type="SUPFAM" id="SSF56112">
    <property type="entry name" value="Protein kinase-like (PK-like)"/>
    <property type="match status" value="1"/>
</dbReference>
<proteinExistence type="predicted"/>
<evidence type="ECO:0000256" key="1">
    <source>
        <dbReference type="ARBA" id="ARBA00022527"/>
    </source>
</evidence>
<comment type="caution">
    <text evidence="5">The sequence shown here is derived from an EMBL/GenBank/DDBJ whole genome shotgun (WGS) entry which is preliminary data.</text>
</comment>
<accession>A0A9W9DM98</accession>
<sequence>VAWLLEKKHQKHILKWTGTTQHPSHNRILFGNVLTSFVHFLYEYSQNTVLMADIPSNYNYFFINLTVAQCILSHCGWFKHFLFDMMFHTTQGDSGAGYYGQDGIDEYIEVHKCVNCCRLLGLKGLGSDFDEEEEEES</sequence>
<feature type="domain" description="Alpha-type protein kinase" evidence="4">
    <location>
        <begin position="1"/>
        <end position="125"/>
    </location>
</feature>
<evidence type="ECO:0000256" key="2">
    <source>
        <dbReference type="ARBA" id="ARBA00022679"/>
    </source>
</evidence>
<reference evidence="5" key="1">
    <citation type="submission" date="2022-08" db="EMBL/GenBank/DDBJ databases">
        <title>A Global Phylogenomic Analysis of the Shiitake Genus Lentinula.</title>
        <authorList>
            <consortium name="DOE Joint Genome Institute"/>
            <person name="Sierra-Patev S."/>
            <person name="Min B."/>
            <person name="Naranjo-Ortiz M."/>
            <person name="Looney B."/>
            <person name="Konkel Z."/>
            <person name="Slot J.C."/>
            <person name="Sakamoto Y."/>
            <person name="Steenwyk J.L."/>
            <person name="Rokas A."/>
            <person name="Carro J."/>
            <person name="Camarero S."/>
            <person name="Ferreira P."/>
            <person name="Molpeceres G."/>
            <person name="Ruiz-Duenas F.J."/>
            <person name="Serrano A."/>
            <person name="Henrissat B."/>
            <person name="Drula E."/>
            <person name="Hughes K.W."/>
            <person name="Mata J.L."/>
            <person name="Ishikawa N.K."/>
            <person name="Vargas-Isla R."/>
            <person name="Ushijima S."/>
            <person name="Smith C.A."/>
            <person name="Ahrendt S."/>
            <person name="Andreopoulos W."/>
            <person name="He G."/>
            <person name="Labutti K."/>
            <person name="Lipzen A."/>
            <person name="Ng V."/>
            <person name="Riley R."/>
            <person name="Sandor L."/>
            <person name="Barry K."/>
            <person name="Martinez A.T."/>
            <person name="Xiao Y."/>
            <person name="Gibbons J.G."/>
            <person name="Terashima K."/>
            <person name="Grigoriev I.V."/>
            <person name="Hibbett D.S."/>
        </authorList>
    </citation>
    <scope>NUCLEOTIDE SEQUENCE</scope>
    <source>
        <strain evidence="5">JLM2183</strain>
    </source>
</reference>
<dbReference type="InterPro" id="IPR011009">
    <property type="entry name" value="Kinase-like_dom_sf"/>
</dbReference>
<keyword evidence="2" id="KW-0808">Transferase</keyword>
<protein>
    <recommendedName>
        <fullName evidence="4">Alpha-type protein kinase domain-containing protein</fullName>
    </recommendedName>
</protein>
<dbReference type="Pfam" id="PF02816">
    <property type="entry name" value="Alpha_kinase"/>
    <property type="match status" value="1"/>
</dbReference>
<dbReference type="AlphaFoldDB" id="A0A9W9DM98"/>
<dbReference type="InterPro" id="IPR004166">
    <property type="entry name" value="a-kinase_dom"/>
</dbReference>
<dbReference type="OrthoDB" id="301415at2759"/>
<feature type="non-terminal residue" evidence="5">
    <location>
        <position position="137"/>
    </location>
</feature>
<evidence type="ECO:0000259" key="4">
    <source>
        <dbReference type="PROSITE" id="PS51158"/>
    </source>
</evidence>
<dbReference type="EMBL" id="JAOTPV010000010">
    <property type="protein sequence ID" value="KAJ4477541.1"/>
    <property type="molecule type" value="Genomic_DNA"/>
</dbReference>
<evidence type="ECO:0000313" key="5">
    <source>
        <dbReference type="EMBL" id="KAJ4477541.1"/>
    </source>
</evidence>
<gene>
    <name evidence="5" type="ORF">J3R30DRAFT_3291401</name>
</gene>
<keyword evidence="1" id="KW-0723">Serine/threonine-protein kinase</keyword>
<dbReference type="Gene3D" id="3.20.200.10">
    <property type="entry name" value="MHCK/EF2 kinase"/>
    <property type="match status" value="1"/>
</dbReference>
<organism evidence="5 6">
    <name type="scientific">Lentinula aciculospora</name>
    <dbReference type="NCBI Taxonomy" id="153920"/>
    <lineage>
        <taxon>Eukaryota</taxon>
        <taxon>Fungi</taxon>
        <taxon>Dikarya</taxon>
        <taxon>Basidiomycota</taxon>
        <taxon>Agaricomycotina</taxon>
        <taxon>Agaricomycetes</taxon>
        <taxon>Agaricomycetidae</taxon>
        <taxon>Agaricales</taxon>
        <taxon>Marasmiineae</taxon>
        <taxon>Omphalotaceae</taxon>
        <taxon>Lentinula</taxon>
    </lineage>
</organism>
<dbReference type="GO" id="GO:0005524">
    <property type="term" value="F:ATP binding"/>
    <property type="evidence" value="ECO:0007669"/>
    <property type="project" value="InterPro"/>
</dbReference>
<evidence type="ECO:0000313" key="6">
    <source>
        <dbReference type="Proteomes" id="UP001150266"/>
    </source>
</evidence>
<evidence type="ECO:0000256" key="3">
    <source>
        <dbReference type="ARBA" id="ARBA00022777"/>
    </source>
</evidence>